<dbReference type="InterPro" id="IPR000504">
    <property type="entry name" value="RRM_dom"/>
</dbReference>
<feature type="region of interest" description="Disordered" evidence="7">
    <location>
        <begin position="502"/>
        <end position="609"/>
    </location>
</feature>
<dbReference type="PROSITE" id="PS50917">
    <property type="entry name" value="SPOC"/>
    <property type="match status" value="1"/>
</dbReference>
<keyword evidence="4 6" id="KW-0694">RNA-binding</keyword>
<dbReference type="InterPro" id="IPR035979">
    <property type="entry name" value="RBD_domain_sf"/>
</dbReference>
<dbReference type="Proteomes" id="UP000050795">
    <property type="component" value="Unassembled WGS sequence"/>
</dbReference>
<dbReference type="InterPro" id="IPR010912">
    <property type="entry name" value="SPOC_met"/>
</dbReference>
<proteinExistence type="inferred from homology"/>
<dbReference type="GO" id="GO:0003723">
    <property type="term" value="F:RNA binding"/>
    <property type="evidence" value="ECO:0007669"/>
    <property type="project" value="UniProtKB-UniRule"/>
</dbReference>
<feature type="compositionally biased region" description="Basic and acidic residues" evidence="7">
    <location>
        <begin position="751"/>
        <end position="767"/>
    </location>
</feature>
<dbReference type="SUPFAM" id="SSF100939">
    <property type="entry name" value="SPOC domain-like"/>
    <property type="match status" value="1"/>
</dbReference>
<feature type="compositionally biased region" description="Low complexity" evidence="7">
    <location>
        <begin position="1844"/>
        <end position="1856"/>
    </location>
</feature>
<feature type="region of interest" description="Disordered" evidence="7">
    <location>
        <begin position="1566"/>
        <end position="1719"/>
    </location>
</feature>
<feature type="compositionally biased region" description="Polar residues" evidence="7">
    <location>
        <begin position="1626"/>
        <end position="1649"/>
    </location>
</feature>
<feature type="compositionally biased region" description="Polar residues" evidence="7">
    <location>
        <begin position="553"/>
        <end position="567"/>
    </location>
</feature>
<dbReference type="InterPro" id="IPR034173">
    <property type="entry name" value="SHARP_RRM2"/>
</dbReference>
<sequence length="3209" mass="348862">MRVTRYLWINNLPARVTEQDIRDVLQSHGKIQSVRIHEHDGNNGAVVAFVDTKSATRAVESTVRLKKVNLSLQYCESSGVPGNNSSEQLSTSADYTQTSNTSLFQSDGDYSQQKSRSVSTVSDSSSVFHDPDSKEQSQTCLSNTATNRSYSKDSKAANMNTSPHPQNELRGLKITHLPLRSSDTNLREGLFHEYKKHGKITSVFVRGQDEERICIITFKRSEDAERALASSKGKVFFGTPISVHPHEGLNAEDPDLCPPEHALDEYHPKATKTLFVGNLCSGTITQDELRRTFRGYGEIIEIDIKIQANQPGTSYAFIQYGDIKSVVRALKDQETVRVNGKPVKLGFGKSQPTNVVWLDNLSPTINEAFLTRQFGRYGQLTHVVLDRKSMRALLYFDNVEVAQHAVNETRNRALVGRKVQIDYAGYECQVAFMRKLAKHDSFGQVYENYKERLQEVLSLLPYGGVMPYLGDRQRYFGDGQRDHFPSGNTKFSYRRSNCIRNSPVDRPLKYEPSSNRNKCMSPISPRSRSHQSSDRRRTFITSSPDEPRLSCNWVGSHSSRSSHLKNVQNEDRSSMAPHKKYQHGEIPTKSKTSRYVSHADTKSNSNYRPHIDQSCLRIKGQLLEETDDISSGSFSSGFTNDDSICETSPLRHSNSSSDYSAPTSKLPSHISRDHVLGGEKRKNIDADISAQKNARSNRHETAPVEDLPYSSNRKHAQRSRESASPQLRTNSTRTSRLSSSHHRTNSVSDRNLSRGDSSHEHLEDSINQKHNKTNMHFQSRMLIKSSDNDYSSPSYTSSKSKRVLLSSVASAYKDPEYSKQSNTTISPVSPDDFHYHKTEETYARVTNSSDLPIAAKSHDTLTKLEMERAKLLRELSLLNNEVIGGSRGKTINYTNNIDDSNRKRARSSSMFLGDLPSPKLKCVDSGAKCELAPIQNLIFTNEDLISRGTRKFTSNSHSMKHMTAVHDSKCSLPTSTQGIGDMHAYVPPVDSHFSRSDAVSPSQNTSLAKPSMYNAHNNSRSVVPESIMPNSSNFSVSRQTVLMTSSPRMLVPPEPTSPMVHITPPSSPIIMDKSSYAFTPNATFSSSLSATSNSGSISFSHANSCSRDPRLAIFHNQLSSDIPPPPPETFKLPLWVDTSPHTELISSSVTNRILKAQSPPFTKSLCDVEHDVSTHDSNGCSLDERIRLLDVQLMKSEKARPTVDYSKFRIRRKAEPNLTPQPSQSTIATPCISGISVVSCSPHSPVLTVSTFSVSNRNEIAVTDAVNSGLPVSCTSSILPTSPILSNASSLSLIKPADTSEFVKSMLSFSKPSPSTPCSDPPNNFFANEGLPTARHPVSVPQCTNSFLSRLPRSCISNSTSTMSPIQSSISNCNKQTISNNNRIHPNACNVEHSSLSGAQPVGVATRMPSVRLSSGPDALSKVEDNELITKSNTKFSTKRENLDCIEKCESGILPQSHTNMSTDLNTGVSSLITDSQKGTDVSSKVSAYAVSPLTGSANGVPLKTNQKPVNSNSKSSPLDDIVSSNKCKSASLSNSTPTNTKKVQKHDSPRSVLDDFVFQNSLGAVSSKVSRPKKAQVDSSSVLPSKRKCSTTTESKEGSISSADKKVPENTSVPKGKVSEKMSCKNISKKLQSTTDGVPQKESVSNCKAKSGGEGNRLALASNNRSVLSSEKKIVSPGSKKKKSVRDIKKKIIDSEDSDWEPNAIEGSHPRDLLDGDSLSESRFESMYDKIKRRANQSTTKSNDSLVKTDVLQRFLKVRGKQSKKSDSQKSPADSDTDECLSDGSSSHSDCTSITLSKRSAKSNSSTNETVLRPVKQKVSTSSGAKSSPLPTLSPKRKKLASESDVSTSNESSQKSRGRKGKKSNVSNVPRTIQVRHQHKDEQQKTSTSVGRLTTRRKKSCAQEDTSAHESESASGCKTSAATSKVKKQKVVPTENKKRLSVKNTHRSLVHRVFASTDSSSLSSSVMSDSSDDEISKSNSQVSKSSIKEKINDKEVTQEENDCQSVLSKSPSPRVSRSCSPEDLRADAAIRHTFGAFTAPFLSLKNDLPHTSGIKQNIPQTDMAQKFSPHSEDSRPTPPTLPMTDSSFSGDQQSNGGNIAKLQTRDPSDWNIFSSLTKQSTPKKDDNIHQNLSSSPVRIIEGDNTPANVAGDTSYDTEDELPSLEKHDDDEVSNPYESSILLHESDSFINRAESLNVYNDDDLPPPVVSEVDHQLSYSDAAPVSTATVPDIIEEVIYDGLEVPVSEEGHPTANASMKSNSCKNSPIIDKASSNIPHNLVETTTNDELEHPSFDTVDIPHADVCSLTQNLSLDGTSLVTSTVTTSVNSATVQSAVFTPVGVLSATEQTKDSQAVLVTIPTTVSANLNSPKYALVTDVETSVSYSCSSLSPSINSVSQSHVAVILPTTSMSVSRNSPSTVASAVLDSHNSATSISSVPISGNSFMSPSSVSSVNLTNGQLLYSFTTQTDQTSYHSLTTGITTSACTNSSLENSISSSYPCLSSTAQVGNSTFDPTDFTSYVQRVIERVKQEKDEEIMQQREKVKRPKRNTSLTVTSALTMCSTTNGTSTGISVTSPCIFSPTTITLSTVPIVPSIPTADVPKSQNIVISDDKNVIASMCSVNNSTTQDTHSSGIKSIISPNHQPHSVLDSPITTSAQQITADTYAEQNLLNSGCNTFGDDSQSRDTIDDTIEAVVNGEFDEKEYVLKILKGTFVHNGHCRTLSGSIGSPSSQSDMLTLVPEDSSVKNEHYQSNVSESVYVGSPTSTFSVGVHSSCPVPVSKAVPDSISSNNQSSAVLTPMHVLTFVAANAATSSSQHTSTSSVTSPNAATQAVSNLSTSTHQLPPTLNASNSGLDKVADVTPLESYAAIPNSTDSSNNSTNTRIGEFAARLANNPFTTYFYSLLTQKQLSPSSLSPSISSSDSLCQRPNDNIALPLCSTTTLKNLSIPNASVSGDTADYLAAATMAAMAAMAGPTQDMTSFGQTGSSSSYSDSKAVLSESQFLQMWSTAHLRIQEYPVIWRGRLSLKNEEVFVNMHYISGNQDLLKSCMSVIAEQQVALSNITTSASSMGSCLTTDTPGSLHQPLKIVQRMRLEASQLEGVQRKLRQINDFCMCLTLATVPPLTPEASVSSEQIRMNRILCDGFIKYMLDKCAAGIINVCHPCTQQNLYVIHIFPPCDFSRCQLQVCAPALSHTLVENSIPHVLTVITTV</sequence>
<keyword evidence="5" id="KW-0539">Nucleus</keyword>
<feature type="compositionally biased region" description="Basic residues" evidence="7">
    <location>
        <begin position="1940"/>
        <end position="1951"/>
    </location>
</feature>
<dbReference type="Gene3D" id="3.30.70.330">
    <property type="match status" value="4"/>
</dbReference>
<feature type="compositionally biased region" description="Low complexity" evidence="7">
    <location>
        <begin position="1957"/>
        <end position="1970"/>
    </location>
</feature>
<feature type="compositionally biased region" description="Polar residues" evidence="7">
    <location>
        <begin position="2825"/>
        <end position="2852"/>
    </location>
</feature>
<feature type="domain" description="SPOC" evidence="9">
    <location>
        <begin position="3008"/>
        <end position="3209"/>
    </location>
</feature>
<dbReference type="Pfam" id="PF07744">
    <property type="entry name" value="SPOC"/>
    <property type="match status" value="1"/>
</dbReference>
<feature type="compositionally biased region" description="Low complexity" evidence="7">
    <location>
        <begin position="2815"/>
        <end position="2824"/>
    </location>
</feature>
<feature type="compositionally biased region" description="Polar residues" evidence="7">
    <location>
        <begin position="645"/>
        <end position="666"/>
    </location>
</feature>
<feature type="compositionally biased region" description="Polar residues" evidence="7">
    <location>
        <begin position="2084"/>
        <end position="2098"/>
    </location>
</feature>
<feature type="compositionally biased region" description="Polar residues" evidence="7">
    <location>
        <begin position="136"/>
        <end position="149"/>
    </location>
</feature>
<dbReference type="PANTHER" id="PTHR23189">
    <property type="entry name" value="RNA RECOGNITION MOTIF-CONTAINING"/>
    <property type="match status" value="1"/>
</dbReference>
<feature type="compositionally biased region" description="Polar residues" evidence="7">
    <location>
        <begin position="2112"/>
        <end position="2121"/>
    </location>
</feature>
<feature type="compositionally biased region" description="Basic and acidic residues" evidence="7">
    <location>
        <begin position="670"/>
        <end position="685"/>
    </location>
</feature>
<feature type="domain" description="RRM" evidence="8">
    <location>
        <begin position="5"/>
        <end position="77"/>
    </location>
</feature>
<feature type="region of interest" description="Disordered" evidence="7">
    <location>
        <begin position="100"/>
        <end position="175"/>
    </location>
</feature>
<evidence type="ECO:0000259" key="9">
    <source>
        <dbReference type="PROSITE" id="PS50917"/>
    </source>
</evidence>
<dbReference type="InterPro" id="IPR012921">
    <property type="entry name" value="SPOC_C"/>
</dbReference>
<dbReference type="PROSITE" id="PS50102">
    <property type="entry name" value="RRM"/>
    <property type="match status" value="4"/>
</dbReference>
<name>A0AA85JU67_TRIRE</name>
<evidence type="ECO:0000259" key="8">
    <source>
        <dbReference type="PROSITE" id="PS50102"/>
    </source>
</evidence>
<feature type="compositionally biased region" description="Polar residues" evidence="7">
    <location>
        <begin position="1914"/>
        <end position="1924"/>
    </location>
</feature>
<feature type="region of interest" description="Disordered" evidence="7">
    <location>
        <begin position="2815"/>
        <end position="2852"/>
    </location>
</feature>
<feature type="compositionally biased region" description="Low complexity" evidence="7">
    <location>
        <begin position="2006"/>
        <end position="2020"/>
    </location>
</feature>
<feature type="region of interest" description="Disordered" evidence="7">
    <location>
        <begin position="1756"/>
        <end position="2021"/>
    </location>
</feature>
<feature type="compositionally biased region" description="Basic and acidic residues" evidence="7">
    <location>
        <begin position="1686"/>
        <end position="1695"/>
    </location>
</feature>
<dbReference type="WBParaSite" id="TREG1_41360.2">
    <property type="protein sequence ID" value="TREG1_41360.2"/>
    <property type="gene ID" value="TREG1_41360"/>
</dbReference>
<evidence type="ECO:0000256" key="5">
    <source>
        <dbReference type="ARBA" id="ARBA00023242"/>
    </source>
</evidence>
<dbReference type="InterPro" id="IPR016194">
    <property type="entry name" value="SPOC-like_C_dom_sf"/>
</dbReference>
<dbReference type="Pfam" id="PF00076">
    <property type="entry name" value="RRM_1"/>
    <property type="match status" value="2"/>
</dbReference>
<feature type="compositionally biased region" description="Polar residues" evidence="7">
    <location>
        <begin position="100"/>
        <end position="114"/>
    </location>
</feature>
<feature type="domain" description="RRM" evidence="8">
    <location>
        <begin position="354"/>
        <end position="426"/>
    </location>
</feature>
<keyword evidence="3" id="KW-0597">Phosphoprotein</keyword>
<evidence type="ECO:0000256" key="1">
    <source>
        <dbReference type="ARBA" id="ARBA00004123"/>
    </source>
</evidence>
<feature type="region of interest" description="Disordered" evidence="7">
    <location>
        <begin position="2065"/>
        <end position="2174"/>
    </location>
</feature>
<feature type="region of interest" description="Disordered" evidence="7">
    <location>
        <begin position="1494"/>
        <end position="1550"/>
    </location>
</feature>
<keyword evidence="10" id="KW-1185">Reference proteome</keyword>
<comment type="subcellular location">
    <subcellularLocation>
        <location evidence="1">Nucleus</location>
    </subcellularLocation>
</comment>
<dbReference type="CDD" id="cd12349">
    <property type="entry name" value="RRM2_SHARP"/>
    <property type="match status" value="1"/>
</dbReference>
<feature type="compositionally biased region" description="Basic and acidic residues" evidence="7">
    <location>
        <begin position="1987"/>
        <end position="1998"/>
    </location>
</feature>
<feature type="domain" description="RRM" evidence="8">
    <location>
        <begin position="272"/>
        <end position="350"/>
    </location>
</feature>
<feature type="region of interest" description="Disordered" evidence="7">
    <location>
        <begin position="645"/>
        <end position="773"/>
    </location>
</feature>
<dbReference type="CDD" id="cd12351">
    <property type="entry name" value="RRM4_SHARP"/>
    <property type="match status" value="1"/>
</dbReference>
<feature type="compositionally biased region" description="Low complexity" evidence="7">
    <location>
        <begin position="115"/>
        <end position="127"/>
    </location>
</feature>
<dbReference type="WBParaSite" id="TREG1_41360.6">
    <property type="protein sequence ID" value="TREG1_41360.6"/>
    <property type="gene ID" value="TREG1_41360"/>
</dbReference>
<evidence type="ECO:0000313" key="11">
    <source>
        <dbReference type="WBParaSite" id="TREG1_41360.1"/>
    </source>
</evidence>
<dbReference type="Gene3D" id="2.40.290.10">
    <property type="match status" value="1"/>
</dbReference>
<organism evidence="10 11">
    <name type="scientific">Trichobilharzia regenti</name>
    <name type="common">Nasal bird schistosome</name>
    <dbReference type="NCBI Taxonomy" id="157069"/>
    <lineage>
        <taxon>Eukaryota</taxon>
        <taxon>Metazoa</taxon>
        <taxon>Spiralia</taxon>
        <taxon>Lophotrochozoa</taxon>
        <taxon>Platyhelminthes</taxon>
        <taxon>Trematoda</taxon>
        <taxon>Digenea</taxon>
        <taxon>Strigeidida</taxon>
        <taxon>Schistosomatoidea</taxon>
        <taxon>Schistosomatidae</taxon>
        <taxon>Trichobilharzia</taxon>
    </lineage>
</organism>
<dbReference type="CDD" id="cd21543">
    <property type="entry name" value="SPOC_SHARP"/>
    <property type="match status" value="1"/>
</dbReference>
<feature type="compositionally biased region" description="Low complexity" evidence="7">
    <location>
        <begin position="1783"/>
        <end position="1798"/>
    </location>
</feature>
<feature type="compositionally biased region" description="Low complexity" evidence="7">
    <location>
        <begin position="727"/>
        <end position="738"/>
    </location>
</feature>
<reference evidence="11 12" key="2">
    <citation type="submission" date="2023-11" db="UniProtKB">
        <authorList>
            <consortium name="WormBaseParasite"/>
        </authorList>
    </citation>
    <scope>IDENTIFICATION</scope>
</reference>
<dbReference type="WBParaSite" id="TREG1_41360.1">
    <property type="protein sequence ID" value="TREG1_41360.1"/>
    <property type="gene ID" value="TREG1_41360"/>
</dbReference>
<feature type="compositionally biased region" description="Polar residues" evidence="7">
    <location>
        <begin position="1494"/>
        <end position="1542"/>
    </location>
</feature>
<evidence type="ECO:0000313" key="12">
    <source>
        <dbReference type="WBParaSite" id="TREG1_41360.2"/>
    </source>
</evidence>
<evidence type="ECO:0000256" key="3">
    <source>
        <dbReference type="ARBA" id="ARBA00022553"/>
    </source>
</evidence>
<reference evidence="10" key="1">
    <citation type="submission" date="2022-06" db="EMBL/GenBank/DDBJ databases">
        <authorList>
            <person name="Berger JAMES D."/>
            <person name="Berger JAMES D."/>
        </authorList>
    </citation>
    <scope>NUCLEOTIDE SEQUENCE [LARGE SCALE GENOMIC DNA]</scope>
</reference>
<dbReference type="GO" id="GO:0005634">
    <property type="term" value="C:nucleus"/>
    <property type="evidence" value="ECO:0007669"/>
    <property type="project" value="UniProtKB-SubCell"/>
</dbReference>
<feature type="compositionally biased region" description="Polar residues" evidence="7">
    <location>
        <begin position="1819"/>
        <end position="1832"/>
    </location>
</feature>
<dbReference type="SUPFAM" id="SSF54928">
    <property type="entry name" value="RNA-binding domain, RBD"/>
    <property type="match status" value="2"/>
</dbReference>
<evidence type="ECO:0000256" key="4">
    <source>
        <dbReference type="ARBA" id="ARBA00022884"/>
    </source>
</evidence>
<dbReference type="InterPro" id="IPR034175">
    <property type="entry name" value="SHARP_RRM4"/>
</dbReference>
<evidence type="ECO:0000256" key="6">
    <source>
        <dbReference type="PROSITE-ProRule" id="PRU00176"/>
    </source>
</evidence>
<evidence type="ECO:0000256" key="7">
    <source>
        <dbReference type="SAM" id="MobiDB-lite"/>
    </source>
</evidence>
<protein>
    <submittedName>
        <fullName evidence="11 12">RRM domain-containing protein</fullName>
    </submittedName>
</protein>
<evidence type="ECO:0000256" key="2">
    <source>
        <dbReference type="ARBA" id="ARBA00005387"/>
    </source>
</evidence>
<dbReference type="InterPro" id="IPR012677">
    <property type="entry name" value="Nucleotide-bd_a/b_plait_sf"/>
</dbReference>
<dbReference type="SMART" id="SM00360">
    <property type="entry name" value="RRM"/>
    <property type="match status" value="4"/>
</dbReference>
<dbReference type="CDD" id="cd00590">
    <property type="entry name" value="RRM_SF"/>
    <property type="match status" value="1"/>
</dbReference>
<evidence type="ECO:0000313" key="10">
    <source>
        <dbReference type="Proteomes" id="UP000050795"/>
    </source>
</evidence>
<feature type="compositionally biased region" description="Basic and acidic residues" evidence="7">
    <location>
        <begin position="1709"/>
        <end position="1719"/>
    </location>
</feature>
<feature type="compositionally biased region" description="Polar residues" evidence="7">
    <location>
        <begin position="1591"/>
        <end position="1603"/>
    </location>
</feature>
<accession>A0AA85JU67</accession>
<dbReference type="FunFam" id="3.30.70.330:FF:000088">
    <property type="entry name" value="msx2-interacting protein-like isoform X1"/>
    <property type="match status" value="1"/>
</dbReference>
<comment type="similarity">
    <text evidence="2">Belongs to the RRM Spen family.</text>
</comment>
<feature type="domain" description="RRM" evidence="8">
    <location>
        <begin position="170"/>
        <end position="248"/>
    </location>
</feature>